<organism evidence="2 3">
    <name type="scientific">Parendozoicomonas haliclonae</name>
    <dbReference type="NCBI Taxonomy" id="1960125"/>
    <lineage>
        <taxon>Bacteria</taxon>
        <taxon>Pseudomonadati</taxon>
        <taxon>Pseudomonadota</taxon>
        <taxon>Gammaproteobacteria</taxon>
        <taxon>Oceanospirillales</taxon>
        <taxon>Endozoicomonadaceae</taxon>
        <taxon>Parendozoicomonas</taxon>
    </lineage>
</organism>
<protein>
    <submittedName>
        <fullName evidence="2">Uncharacterized protein</fullName>
    </submittedName>
</protein>
<sequence length="90" mass="9935">MNKNNKQSYLDKLNTPLPESITKPVKTRTMVIVLSIAFSIFALIASLKMGIKDGLTLTLVFAVGGIVSYWLAIDTAEASEKHPFGPRKKR</sequence>
<evidence type="ECO:0000313" key="2">
    <source>
        <dbReference type="EMBL" id="SMA40121.1"/>
    </source>
</evidence>
<keyword evidence="1" id="KW-0812">Transmembrane</keyword>
<feature type="transmembrane region" description="Helical" evidence="1">
    <location>
        <begin position="54"/>
        <end position="73"/>
    </location>
</feature>
<dbReference type="EMBL" id="FWPT01000002">
    <property type="protein sequence ID" value="SMA40121.1"/>
    <property type="molecule type" value="Genomic_DNA"/>
</dbReference>
<feature type="transmembrane region" description="Helical" evidence="1">
    <location>
        <begin position="29"/>
        <end position="47"/>
    </location>
</feature>
<gene>
    <name evidence="2" type="ORF">EHSB41UT_01142</name>
</gene>
<keyword evidence="1" id="KW-0472">Membrane</keyword>
<keyword evidence="1" id="KW-1133">Transmembrane helix</keyword>
<name>A0A1X7AH37_9GAMM</name>
<dbReference type="Proteomes" id="UP000196573">
    <property type="component" value="Unassembled WGS sequence"/>
</dbReference>
<dbReference type="AlphaFoldDB" id="A0A1X7AH37"/>
<proteinExistence type="predicted"/>
<dbReference type="RefSeq" id="WP_087107758.1">
    <property type="nucleotide sequence ID" value="NZ_CBCSCN010000001.1"/>
</dbReference>
<accession>A0A1X7AH37</accession>
<evidence type="ECO:0000256" key="1">
    <source>
        <dbReference type="SAM" id="Phobius"/>
    </source>
</evidence>
<keyword evidence="3" id="KW-1185">Reference proteome</keyword>
<reference evidence="2 3" key="1">
    <citation type="submission" date="2017-03" db="EMBL/GenBank/DDBJ databases">
        <authorList>
            <person name="Afonso C.L."/>
            <person name="Miller P.J."/>
            <person name="Scott M.A."/>
            <person name="Spackman E."/>
            <person name="Goraichik I."/>
            <person name="Dimitrov K.M."/>
            <person name="Suarez D.L."/>
            <person name="Swayne D.E."/>
        </authorList>
    </citation>
    <scope>NUCLEOTIDE SEQUENCE [LARGE SCALE GENOMIC DNA]</scope>
    <source>
        <strain evidence="2">SB41UT1</strain>
    </source>
</reference>
<evidence type="ECO:0000313" key="3">
    <source>
        <dbReference type="Proteomes" id="UP000196573"/>
    </source>
</evidence>